<keyword evidence="4" id="KW-0472">Membrane</keyword>
<organism evidence="6 7">
    <name type="scientific">Candidatus Allocopromorpha excrementipullorum</name>
    <dbReference type="NCBI Taxonomy" id="2840743"/>
    <lineage>
        <taxon>Bacteria</taxon>
        <taxon>Bacillati</taxon>
        <taxon>Bacillota</taxon>
        <taxon>Clostridia</taxon>
        <taxon>Eubacteriales</taxon>
        <taxon>Eubacteriaceae</taxon>
        <taxon>Eubacteriaceae incertae sedis</taxon>
        <taxon>Candidatus Allocopromorpha</taxon>
    </lineage>
</organism>
<dbReference type="InterPro" id="IPR036388">
    <property type="entry name" value="WH-like_DNA-bd_sf"/>
</dbReference>
<evidence type="ECO:0000313" key="6">
    <source>
        <dbReference type="EMBL" id="HIU96112.1"/>
    </source>
</evidence>
<dbReference type="PANTHER" id="PTHR44688:SF16">
    <property type="entry name" value="DNA-BINDING TRANSCRIPTIONAL ACTIVATOR DEVR_DOSR"/>
    <property type="match status" value="1"/>
</dbReference>
<evidence type="ECO:0000259" key="5">
    <source>
        <dbReference type="PROSITE" id="PS50043"/>
    </source>
</evidence>
<reference evidence="6" key="1">
    <citation type="submission" date="2020-10" db="EMBL/GenBank/DDBJ databases">
        <authorList>
            <person name="Gilroy R."/>
        </authorList>
    </citation>
    <scope>NUCLEOTIDE SEQUENCE</scope>
    <source>
        <strain evidence="6">ChiSjej4B22-8349</strain>
    </source>
</reference>
<dbReference type="GO" id="GO:0003677">
    <property type="term" value="F:DNA binding"/>
    <property type="evidence" value="ECO:0007669"/>
    <property type="project" value="UniProtKB-KW"/>
</dbReference>
<dbReference type="GO" id="GO:0006355">
    <property type="term" value="P:regulation of DNA-templated transcription"/>
    <property type="evidence" value="ECO:0007669"/>
    <property type="project" value="InterPro"/>
</dbReference>
<dbReference type="Pfam" id="PF00196">
    <property type="entry name" value="GerE"/>
    <property type="match status" value="1"/>
</dbReference>
<keyword evidence="4" id="KW-0812">Transmembrane</keyword>
<dbReference type="PROSITE" id="PS50043">
    <property type="entry name" value="HTH_LUXR_2"/>
    <property type="match status" value="1"/>
</dbReference>
<keyword evidence="4" id="KW-1133">Transmembrane helix</keyword>
<dbReference type="SUPFAM" id="SSF46894">
    <property type="entry name" value="C-terminal effector domain of the bipartite response regulators"/>
    <property type="match status" value="1"/>
</dbReference>
<dbReference type="PRINTS" id="PR00038">
    <property type="entry name" value="HTHLUXR"/>
</dbReference>
<proteinExistence type="predicted"/>
<dbReference type="PANTHER" id="PTHR44688">
    <property type="entry name" value="DNA-BINDING TRANSCRIPTIONAL ACTIVATOR DEVR_DOSR"/>
    <property type="match status" value="1"/>
</dbReference>
<dbReference type="CDD" id="cd06170">
    <property type="entry name" value="LuxR_C_like"/>
    <property type="match status" value="1"/>
</dbReference>
<dbReference type="AlphaFoldDB" id="A0A9D1N7G5"/>
<evidence type="ECO:0000256" key="3">
    <source>
        <dbReference type="ARBA" id="ARBA00023163"/>
    </source>
</evidence>
<feature type="transmembrane region" description="Helical" evidence="4">
    <location>
        <begin position="12"/>
        <end position="31"/>
    </location>
</feature>
<evidence type="ECO:0000256" key="4">
    <source>
        <dbReference type="SAM" id="Phobius"/>
    </source>
</evidence>
<keyword evidence="3" id="KW-0804">Transcription</keyword>
<comment type="caution">
    <text evidence="6">The sequence shown here is derived from an EMBL/GenBank/DDBJ whole genome shotgun (WGS) entry which is preliminary data.</text>
</comment>
<reference evidence="6" key="2">
    <citation type="journal article" date="2021" name="PeerJ">
        <title>Extensive microbial diversity within the chicken gut microbiome revealed by metagenomics and culture.</title>
        <authorList>
            <person name="Gilroy R."/>
            <person name="Ravi A."/>
            <person name="Getino M."/>
            <person name="Pursley I."/>
            <person name="Horton D.L."/>
            <person name="Alikhan N.F."/>
            <person name="Baker D."/>
            <person name="Gharbi K."/>
            <person name="Hall N."/>
            <person name="Watson M."/>
            <person name="Adriaenssens E.M."/>
            <person name="Foster-Nyarko E."/>
            <person name="Jarju S."/>
            <person name="Secka A."/>
            <person name="Antonio M."/>
            <person name="Oren A."/>
            <person name="Chaudhuri R.R."/>
            <person name="La Ragione R."/>
            <person name="Hildebrand F."/>
            <person name="Pallen M.J."/>
        </authorList>
    </citation>
    <scope>NUCLEOTIDE SEQUENCE</scope>
    <source>
        <strain evidence="6">ChiSjej4B22-8349</strain>
    </source>
</reference>
<dbReference type="PROSITE" id="PS00622">
    <property type="entry name" value="HTH_LUXR_1"/>
    <property type="match status" value="1"/>
</dbReference>
<feature type="transmembrane region" description="Helical" evidence="4">
    <location>
        <begin position="124"/>
        <end position="141"/>
    </location>
</feature>
<keyword evidence="2" id="KW-0238">DNA-binding</keyword>
<keyword evidence="1" id="KW-0805">Transcription regulation</keyword>
<dbReference type="SMART" id="SM00421">
    <property type="entry name" value="HTH_LUXR"/>
    <property type="match status" value="1"/>
</dbReference>
<feature type="domain" description="HTH luxR-type" evidence="5">
    <location>
        <begin position="161"/>
        <end position="226"/>
    </location>
</feature>
<feature type="transmembrane region" description="Helical" evidence="4">
    <location>
        <begin position="84"/>
        <end position="104"/>
    </location>
</feature>
<accession>A0A9D1N7G5</accession>
<dbReference type="InterPro" id="IPR016032">
    <property type="entry name" value="Sig_transdc_resp-reg_C-effctor"/>
</dbReference>
<dbReference type="EMBL" id="DVOB01000118">
    <property type="protein sequence ID" value="HIU96112.1"/>
    <property type="molecule type" value="Genomic_DNA"/>
</dbReference>
<dbReference type="InterPro" id="IPR000792">
    <property type="entry name" value="Tscrpt_reg_LuxR_C"/>
</dbReference>
<feature type="transmembrane region" description="Helical" evidence="4">
    <location>
        <begin position="51"/>
        <end position="72"/>
    </location>
</feature>
<sequence>MVLARLETASNIKMLIIFSAIYLLVSQGLSIALGRYDSYTLLVMSGPWKTVLQAVIFVYDATVVIIGVRLSILIHKRYTEQSKINLPLIMSLLLAGYMIWIIYWDYSTWYQTEENLLGVYALDPLIPLYAALNIFMIHYFYKTDPLRISEAQISSEDAVNILARRAMLSDREKEVLTLVNKGLGNKQIAAELSISENTVKRHMSNIFKKTETQSRHELLYKISTANQYNKQI</sequence>
<dbReference type="Gene3D" id="1.10.10.10">
    <property type="entry name" value="Winged helix-like DNA-binding domain superfamily/Winged helix DNA-binding domain"/>
    <property type="match status" value="1"/>
</dbReference>
<evidence type="ECO:0000256" key="2">
    <source>
        <dbReference type="ARBA" id="ARBA00023125"/>
    </source>
</evidence>
<gene>
    <name evidence="6" type="ORF">IAD25_05295</name>
</gene>
<name>A0A9D1N7G5_9FIRM</name>
<protein>
    <submittedName>
        <fullName evidence="6">Helix-turn-helix transcriptional regulator</fullName>
    </submittedName>
</protein>
<evidence type="ECO:0000256" key="1">
    <source>
        <dbReference type="ARBA" id="ARBA00023015"/>
    </source>
</evidence>
<dbReference type="Proteomes" id="UP000824130">
    <property type="component" value="Unassembled WGS sequence"/>
</dbReference>
<evidence type="ECO:0000313" key="7">
    <source>
        <dbReference type="Proteomes" id="UP000824130"/>
    </source>
</evidence>